<proteinExistence type="predicted"/>
<feature type="region of interest" description="Disordered" evidence="1">
    <location>
        <begin position="165"/>
        <end position="196"/>
    </location>
</feature>
<comment type="caution">
    <text evidence="2">The sequence shown here is derived from an EMBL/GenBank/DDBJ whole genome shotgun (WGS) entry which is preliminary data.</text>
</comment>
<dbReference type="PANTHER" id="PTHR33481">
    <property type="entry name" value="REVERSE TRANSCRIPTASE"/>
    <property type="match status" value="1"/>
</dbReference>
<dbReference type="EMBL" id="BAAFSV010000005">
    <property type="protein sequence ID" value="GAB1319515.1"/>
    <property type="molecule type" value="Genomic_DNA"/>
</dbReference>
<dbReference type="Proteomes" id="UP001628179">
    <property type="component" value="Unassembled WGS sequence"/>
</dbReference>
<evidence type="ECO:0000256" key="1">
    <source>
        <dbReference type="SAM" id="MobiDB-lite"/>
    </source>
</evidence>
<dbReference type="RefSeq" id="XP_070921245.1">
    <property type="nucleotide sequence ID" value="XM_071065144.1"/>
</dbReference>
<accession>A0ABQ0GP60</accession>
<protein>
    <submittedName>
        <fullName evidence="2">Uncharacterized protein</fullName>
    </submittedName>
</protein>
<dbReference type="GeneID" id="98180467"/>
<name>A0ABQ0GP60_9PEZI</name>
<keyword evidence="3" id="KW-1185">Reference proteome</keyword>
<feature type="compositionally biased region" description="Basic residues" evidence="1">
    <location>
        <begin position="165"/>
        <end position="174"/>
    </location>
</feature>
<evidence type="ECO:0000313" key="2">
    <source>
        <dbReference type="EMBL" id="GAB1319515.1"/>
    </source>
</evidence>
<reference evidence="2 3" key="1">
    <citation type="submission" date="2024-09" db="EMBL/GenBank/DDBJ databases">
        <title>Itraconazole resistance in Madurella fahalii resulting from another homologue of gene encoding cytochrome P450 14-alpha sterol demethylase (CYP51).</title>
        <authorList>
            <person name="Yoshioka I."/>
            <person name="Fahal A.H."/>
            <person name="Kaneko S."/>
            <person name="Yaguchi T."/>
        </authorList>
    </citation>
    <scope>NUCLEOTIDE SEQUENCE [LARGE SCALE GENOMIC DNA]</scope>
    <source>
        <strain evidence="2 3">IFM 68171</strain>
    </source>
</reference>
<gene>
    <name evidence="2" type="ORF">MFIFM68171_09725</name>
</gene>
<sequence length="196" mass="22072">MEFEPAKSELIHFTRARRPRSEVVRILGEGNPGLAPVESARFLGVWLDRKLSFKEHKKRVDAKMATQTLALIRLAAKTHGVRIERAREIYTKVVRSVLSYGATAWHTPTPLGVPPRGIARNFQATQTRCLRVVAGAYKATPTRNVESETWVPPIDLYLNRWSRPGRTKAGRHRAGAAAKQRLRNGGDQAKDEEEED</sequence>
<organism evidence="2 3">
    <name type="scientific">Madurella fahalii</name>
    <dbReference type="NCBI Taxonomy" id="1157608"/>
    <lineage>
        <taxon>Eukaryota</taxon>
        <taxon>Fungi</taxon>
        <taxon>Dikarya</taxon>
        <taxon>Ascomycota</taxon>
        <taxon>Pezizomycotina</taxon>
        <taxon>Sordariomycetes</taxon>
        <taxon>Sordariomycetidae</taxon>
        <taxon>Sordariales</taxon>
        <taxon>Sordariales incertae sedis</taxon>
        <taxon>Madurella</taxon>
    </lineage>
</organism>
<evidence type="ECO:0000313" key="3">
    <source>
        <dbReference type="Proteomes" id="UP001628179"/>
    </source>
</evidence>
<dbReference type="PANTHER" id="PTHR33481:SF1">
    <property type="entry name" value="ENDONUCLEASE_EXONUCLEASE_PHOSPHATASE DOMAIN-CONTAINING PROTEIN-RELATED"/>
    <property type="match status" value="1"/>
</dbReference>